<feature type="binding site" description="in dimeric form" evidence="19">
    <location>
        <position position="264"/>
    </location>
    <ligand>
        <name>Ca(2+)</name>
        <dbReference type="ChEBI" id="CHEBI:29108"/>
        <label>1</label>
    </ligand>
</feature>
<protein>
    <recommendedName>
        <fullName evidence="7 20">Phospholipase A1</fullName>
        <ecNumber evidence="5 20">3.1.1.32</ecNumber>
        <ecNumber evidence="6 20">3.1.1.4</ecNumber>
    </recommendedName>
    <alternativeName>
        <fullName evidence="20">Phosphatidylcholine 1-acylhydrolase</fullName>
    </alternativeName>
</protein>
<evidence type="ECO:0000256" key="6">
    <source>
        <dbReference type="ARBA" id="ARBA00013278"/>
    </source>
</evidence>
<evidence type="ECO:0000256" key="20">
    <source>
        <dbReference type="RuleBase" id="RU366027"/>
    </source>
</evidence>
<feature type="binding site" description="in dimeric form" evidence="19">
    <location>
        <position position="177"/>
    </location>
    <ligand>
        <name>Ca(2+)</name>
        <dbReference type="ChEBI" id="CHEBI:29108"/>
        <label>1</label>
    </ligand>
</feature>
<evidence type="ECO:0000313" key="21">
    <source>
        <dbReference type="EMBL" id="WDE08177.1"/>
    </source>
</evidence>
<keyword evidence="17 20" id="KW-0998">Cell outer membrane</keyword>
<name>A0AAE9ZBK3_9GAMM</name>
<evidence type="ECO:0000256" key="13">
    <source>
        <dbReference type="ARBA" id="ARBA00022837"/>
    </source>
</evidence>
<evidence type="ECO:0000313" key="22">
    <source>
        <dbReference type="Proteomes" id="UP000032352"/>
    </source>
</evidence>
<dbReference type="InterPro" id="IPR036541">
    <property type="entry name" value="PLipase_A1_sf"/>
</dbReference>
<feature type="binding site" description="in dimeric form" evidence="19">
    <location>
        <position position="217"/>
    </location>
    <ligand>
        <name>Ca(2+)</name>
        <dbReference type="ChEBI" id="CHEBI:29108"/>
        <label>1</label>
    </ligand>
</feature>
<keyword evidence="15 20" id="KW-0443">Lipid metabolism</keyword>
<dbReference type="GO" id="GO:0009279">
    <property type="term" value="C:cell outer membrane"/>
    <property type="evidence" value="ECO:0007669"/>
    <property type="project" value="UniProtKB-SubCell"/>
</dbReference>
<comment type="subcellular location">
    <subcellularLocation>
        <location evidence="20">Cell outer membrane</location>
        <topology evidence="20">Multi-pass membrane protein</topology>
    </subcellularLocation>
    <text evidence="20">One of the very few enzymes located there.</text>
</comment>
<evidence type="ECO:0000256" key="3">
    <source>
        <dbReference type="ARBA" id="ARBA00010525"/>
    </source>
</evidence>
<gene>
    <name evidence="21" type="ORF">SG34_008085</name>
</gene>
<dbReference type="GO" id="GO:0046872">
    <property type="term" value="F:metal ion binding"/>
    <property type="evidence" value="ECO:0007669"/>
    <property type="project" value="UniProtKB-KW"/>
</dbReference>
<comment type="catalytic activity">
    <reaction evidence="2 20">
        <text>a 1,2-diacyl-sn-glycero-3-phosphocholine + H2O = a 1-acyl-sn-glycero-3-phosphocholine + a fatty acid + H(+)</text>
        <dbReference type="Rhea" id="RHEA:15801"/>
        <dbReference type="ChEBI" id="CHEBI:15377"/>
        <dbReference type="ChEBI" id="CHEBI:15378"/>
        <dbReference type="ChEBI" id="CHEBI:28868"/>
        <dbReference type="ChEBI" id="CHEBI:57643"/>
        <dbReference type="ChEBI" id="CHEBI:58168"/>
        <dbReference type="EC" id="3.1.1.4"/>
    </reaction>
</comment>
<evidence type="ECO:0000256" key="16">
    <source>
        <dbReference type="ARBA" id="ARBA00023136"/>
    </source>
</evidence>
<dbReference type="EC" id="3.1.1.32" evidence="5 20"/>
<comment type="catalytic activity">
    <reaction evidence="1 20">
        <text>a 1,2-diacyl-sn-glycero-3-phosphocholine + H2O = a 2-acyl-sn-glycero-3-phosphocholine + a fatty acid + H(+)</text>
        <dbReference type="Rhea" id="RHEA:18689"/>
        <dbReference type="ChEBI" id="CHEBI:15377"/>
        <dbReference type="ChEBI" id="CHEBI:15378"/>
        <dbReference type="ChEBI" id="CHEBI:28868"/>
        <dbReference type="ChEBI" id="CHEBI:57643"/>
        <dbReference type="ChEBI" id="CHEBI:57875"/>
        <dbReference type="EC" id="3.1.1.32"/>
    </reaction>
</comment>
<dbReference type="GO" id="GO:0008970">
    <property type="term" value="F:phospholipase A1 activity"/>
    <property type="evidence" value="ECO:0007669"/>
    <property type="project" value="UniProtKB-EC"/>
</dbReference>
<dbReference type="GO" id="GO:0004623">
    <property type="term" value="F:phospholipase A2 activity"/>
    <property type="evidence" value="ECO:0007669"/>
    <property type="project" value="UniProtKB-EC"/>
</dbReference>
<dbReference type="Proteomes" id="UP000032352">
    <property type="component" value="Chromosome"/>
</dbReference>
<dbReference type="PRINTS" id="PR01486">
    <property type="entry name" value="PHPHLIPASEA1"/>
</dbReference>
<evidence type="ECO:0000256" key="14">
    <source>
        <dbReference type="ARBA" id="ARBA00022963"/>
    </source>
</evidence>
<keyword evidence="8" id="KW-1134">Transmembrane beta strand</keyword>
<evidence type="ECO:0000256" key="4">
    <source>
        <dbReference type="ARBA" id="ARBA00011702"/>
    </source>
</evidence>
<accession>A0AAE9ZBK3</accession>
<sequence>MLLTLGLAVAQVQVQAQTQPQAQPQTKAEQDACLLAALKSADAGTSVLQIRAACSADEKKSRPQASELASVSRDDTEITNGIISNRLIAEKNTAFDPFVITPHKMNYLLPVSITDDINTEVYRGVDAWSDNLTHSEAKFQLSIKVPLNREDLLLEHDGLFFGFTLQSWWQVYSDNISKPFRETNYQPEVFYLAPLNWHPGGGNTGFALGLEHQSNGRSQPLSRSWNRLYVNFLYEKDNFALSFRPWWRLPESKKQMPFDADGDDNPDIADFMGHFELGLVYKWSDYEWTAKFRENFARHHGALELGLTFPLWGKLRGYAQYSLGYGESLIDYNHSQQRFGLGIALTDLL</sequence>
<feature type="active site" description="Nucleophile" evidence="18">
    <location>
        <position position="214"/>
    </location>
</feature>
<dbReference type="EC" id="3.1.1.4" evidence="6 20"/>
<evidence type="ECO:0000256" key="11">
    <source>
        <dbReference type="ARBA" id="ARBA00022729"/>
    </source>
</evidence>
<evidence type="ECO:0000256" key="8">
    <source>
        <dbReference type="ARBA" id="ARBA00022452"/>
    </source>
</evidence>
<proteinExistence type="inferred from homology"/>
<dbReference type="InterPro" id="IPR003187">
    <property type="entry name" value="PLipase_A1"/>
</dbReference>
<keyword evidence="12 20" id="KW-0378">Hydrolase</keyword>
<keyword evidence="22" id="KW-1185">Reference proteome</keyword>
<organism evidence="21 22">
    <name type="scientific">Thalassomonas viridans</name>
    <dbReference type="NCBI Taxonomy" id="137584"/>
    <lineage>
        <taxon>Bacteria</taxon>
        <taxon>Pseudomonadati</taxon>
        <taxon>Pseudomonadota</taxon>
        <taxon>Gammaproteobacteria</taxon>
        <taxon>Alteromonadales</taxon>
        <taxon>Colwelliaceae</taxon>
        <taxon>Thalassomonas</taxon>
    </lineage>
</organism>
<keyword evidence="13 19" id="KW-0106">Calcium</keyword>
<evidence type="ECO:0000256" key="19">
    <source>
        <dbReference type="PIRSR" id="PIRSR603187-2"/>
    </source>
</evidence>
<evidence type="ECO:0000256" key="17">
    <source>
        <dbReference type="ARBA" id="ARBA00023237"/>
    </source>
</evidence>
<dbReference type="PANTHER" id="PTHR40457:SF1">
    <property type="entry name" value="PHOSPHOLIPASE A1"/>
    <property type="match status" value="1"/>
</dbReference>
<keyword evidence="16" id="KW-0472">Membrane</keyword>
<evidence type="ECO:0000256" key="18">
    <source>
        <dbReference type="PIRSR" id="PIRSR603187-1"/>
    </source>
</evidence>
<comment type="cofactor">
    <cofactor evidence="20">
        <name>Ca(2+)</name>
        <dbReference type="ChEBI" id="CHEBI:29108"/>
    </cofactor>
    <text evidence="20">Binds 1 Ca(2+) ion per monomer. In the dimeric form the Ca(2+) is bound by different amino acids with binding of each Ca(2+) shared with ligands coming from each monomer. The Ca(2+) ion may have a role in catalysis.</text>
</comment>
<evidence type="ECO:0000256" key="5">
    <source>
        <dbReference type="ARBA" id="ARBA00013179"/>
    </source>
</evidence>
<evidence type="ECO:0000256" key="9">
    <source>
        <dbReference type="ARBA" id="ARBA00022692"/>
    </source>
</evidence>
<feature type="binding site" description="in dimeric form" evidence="19">
    <location>
        <position position="222"/>
    </location>
    <ligand>
        <name>Ca(2+)</name>
        <dbReference type="ChEBI" id="CHEBI:29108"/>
        <label>1</label>
    </ligand>
</feature>
<dbReference type="AlphaFoldDB" id="A0AAE9ZBK3"/>
<evidence type="ECO:0000256" key="12">
    <source>
        <dbReference type="ARBA" id="ARBA00022801"/>
    </source>
</evidence>
<keyword evidence="9" id="KW-0812">Transmembrane</keyword>
<dbReference type="KEGG" id="tvd:SG34_008085"/>
<keyword evidence="10 19" id="KW-0479">Metal-binding</keyword>
<comment type="subunit">
    <text evidence="4 20">Homodimer; dimerization is reversible, and the dimeric form is the active one.</text>
</comment>
<dbReference type="GO" id="GO:0016042">
    <property type="term" value="P:lipid catabolic process"/>
    <property type="evidence" value="ECO:0007669"/>
    <property type="project" value="UniProtKB-KW"/>
</dbReference>
<evidence type="ECO:0000256" key="10">
    <source>
        <dbReference type="ARBA" id="ARBA00022723"/>
    </source>
</evidence>
<dbReference type="Pfam" id="PF02253">
    <property type="entry name" value="PLA1"/>
    <property type="match status" value="1"/>
</dbReference>
<evidence type="ECO:0000256" key="7">
    <source>
        <dbReference type="ARBA" id="ARBA00021726"/>
    </source>
</evidence>
<reference evidence="21 22" key="1">
    <citation type="journal article" date="2015" name="Genome Announc.">
        <title>Draft Genome Sequences of Marine Isolates of Thalassomonas viridans and Thalassomonas actiniarum.</title>
        <authorList>
            <person name="Olonade I."/>
            <person name="van Zyl L.J."/>
            <person name="Trindade M."/>
        </authorList>
    </citation>
    <scope>NUCLEOTIDE SEQUENCE [LARGE SCALE GENOMIC DNA]</scope>
    <source>
        <strain evidence="21 22">XOM25</strain>
    </source>
</reference>
<reference evidence="21 22" key="2">
    <citation type="journal article" date="2022" name="Mar. Drugs">
        <title>Bioassay-Guided Fractionation Leads to the Detection of Cholic Acid Generated by the Rare Thalassomonas sp.</title>
        <authorList>
            <person name="Pheiffer F."/>
            <person name="Schneider Y.K."/>
            <person name="Hansen E.H."/>
            <person name="Andersen J.H."/>
            <person name="Isaksson J."/>
            <person name="Busche T."/>
            <person name="R C."/>
            <person name="Kalinowski J."/>
            <person name="Zyl L.V."/>
            <person name="Trindade M."/>
        </authorList>
    </citation>
    <scope>NUCLEOTIDE SEQUENCE [LARGE SCALE GENOMIC DNA]</scope>
    <source>
        <strain evidence="21 22">XOM25</strain>
    </source>
</reference>
<dbReference type="Gene3D" id="2.40.230.10">
    <property type="entry name" value="Phospholipase A1"/>
    <property type="match status" value="1"/>
</dbReference>
<feature type="active site" description="Proton acceptor" evidence="18">
    <location>
        <position position="212"/>
    </location>
</feature>
<dbReference type="PANTHER" id="PTHR40457">
    <property type="entry name" value="PHOSPHOLIPASE A1"/>
    <property type="match status" value="1"/>
</dbReference>
<dbReference type="EMBL" id="CP059733">
    <property type="protein sequence ID" value="WDE08177.1"/>
    <property type="molecule type" value="Genomic_DNA"/>
</dbReference>
<dbReference type="CDD" id="cd00541">
    <property type="entry name" value="OMPLA"/>
    <property type="match status" value="1"/>
</dbReference>
<comment type="function">
    <text evidence="20">Hydrolysis of phosphatidylcholine with phospholipase A2 (EC 3.1.1.4) and phospholipase A1 (EC 3.1.1.32) activities.</text>
</comment>
<keyword evidence="11" id="KW-0732">Signal</keyword>
<evidence type="ECO:0000256" key="1">
    <source>
        <dbReference type="ARBA" id="ARBA00000111"/>
    </source>
</evidence>
<evidence type="ECO:0000256" key="15">
    <source>
        <dbReference type="ARBA" id="ARBA00023098"/>
    </source>
</evidence>
<comment type="similarity">
    <text evidence="3 20">Belongs to the phospholipase A1 family.</text>
</comment>
<dbReference type="SUPFAM" id="SSF56931">
    <property type="entry name" value="Outer membrane phospholipase A (OMPLA)"/>
    <property type="match status" value="1"/>
</dbReference>
<evidence type="ECO:0000256" key="2">
    <source>
        <dbReference type="ARBA" id="ARBA00001604"/>
    </source>
</evidence>
<keyword evidence="14 20" id="KW-0442">Lipid degradation</keyword>